<dbReference type="GO" id="GO:0016887">
    <property type="term" value="F:ATP hydrolysis activity"/>
    <property type="evidence" value="ECO:0007669"/>
    <property type="project" value="InterPro"/>
</dbReference>
<dbReference type="CDD" id="cd03230">
    <property type="entry name" value="ABC_DR_subfamily_A"/>
    <property type="match status" value="1"/>
</dbReference>
<evidence type="ECO:0000313" key="5">
    <source>
        <dbReference type="EMBL" id="QJE94410.1"/>
    </source>
</evidence>
<evidence type="ECO:0000259" key="4">
    <source>
        <dbReference type="PROSITE" id="PS50893"/>
    </source>
</evidence>
<keyword evidence="2" id="KW-0547">Nucleotide-binding</keyword>
<evidence type="ECO:0000256" key="2">
    <source>
        <dbReference type="ARBA" id="ARBA00022741"/>
    </source>
</evidence>
<evidence type="ECO:0000313" key="6">
    <source>
        <dbReference type="Proteomes" id="UP000501812"/>
    </source>
</evidence>
<dbReference type="AlphaFoldDB" id="A0A858RDL2"/>
<name>A0A858RDL2_9BACT</name>
<dbReference type="Pfam" id="PF00005">
    <property type="entry name" value="ABC_tran"/>
    <property type="match status" value="1"/>
</dbReference>
<dbReference type="PANTHER" id="PTHR42939:SF1">
    <property type="entry name" value="ABC TRANSPORTER ATP-BINDING PROTEIN ALBC-RELATED"/>
    <property type="match status" value="1"/>
</dbReference>
<gene>
    <name evidence="5" type="ORF">HHL09_00945</name>
</gene>
<proteinExistence type="predicted"/>
<evidence type="ECO:0000256" key="3">
    <source>
        <dbReference type="ARBA" id="ARBA00022840"/>
    </source>
</evidence>
<dbReference type="SUPFAM" id="SSF52540">
    <property type="entry name" value="P-loop containing nucleoside triphosphate hydrolases"/>
    <property type="match status" value="1"/>
</dbReference>
<dbReference type="RefSeq" id="WP_169452631.1">
    <property type="nucleotide sequence ID" value="NZ_CP051774.1"/>
</dbReference>
<reference evidence="5 6" key="1">
    <citation type="submission" date="2020-04" db="EMBL/GenBank/DDBJ databases">
        <title>Luteolibacter sp. G-1-1-1 isolated from soil.</title>
        <authorList>
            <person name="Dahal R.H."/>
        </authorList>
    </citation>
    <scope>NUCLEOTIDE SEQUENCE [LARGE SCALE GENOMIC DNA]</scope>
    <source>
        <strain evidence="5 6">G-1-1-1</strain>
    </source>
</reference>
<keyword evidence="6" id="KW-1185">Reference proteome</keyword>
<dbReference type="GO" id="GO:0005524">
    <property type="term" value="F:ATP binding"/>
    <property type="evidence" value="ECO:0007669"/>
    <property type="project" value="UniProtKB-KW"/>
</dbReference>
<dbReference type="InterPro" id="IPR027417">
    <property type="entry name" value="P-loop_NTPase"/>
</dbReference>
<keyword evidence="1" id="KW-0813">Transport</keyword>
<dbReference type="PANTHER" id="PTHR42939">
    <property type="entry name" value="ABC TRANSPORTER ATP-BINDING PROTEIN ALBC-RELATED"/>
    <property type="match status" value="1"/>
</dbReference>
<dbReference type="InterPro" id="IPR051782">
    <property type="entry name" value="ABC_Transporter_VariousFunc"/>
</dbReference>
<dbReference type="KEGG" id="luo:HHL09_00945"/>
<keyword evidence="3 5" id="KW-0067">ATP-binding</keyword>
<feature type="domain" description="ABC transporter" evidence="4">
    <location>
        <begin position="2"/>
        <end position="229"/>
    </location>
</feature>
<organism evidence="5 6">
    <name type="scientific">Luteolibacter luteus</name>
    <dbReference type="NCBI Taxonomy" id="2728835"/>
    <lineage>
        <taxon>Bacteria</taxon>
        <taxon>Pseudomonadati</taxon>
        <taxon>Verrucomicrobiota</taxon>
        <taxon>Verrucomicrobiia</taxon>
        <taxon>Verrucomicrobiales</taxon>
        <taxon>Verrucomicrobiaceae</taxon>
        <taxon>Luteolibacter</taxon>
    </lineage>
</organism>
<accession>A0A858RDL2</accession>
<protein>
    <submittedName>
        <fullName evidence="5">ABC transporter ATP-binding protein</fullName>
    </submittedName>
</protein>
<evidence type="ECO:0000256" key="1">
    <source>
        <dbReference type="ARBA" id="ARBA00022448"/>
    </source>
</evidence>
<dbReference type="InterPro" id="IPR003593">
    <property type="entry name" value="AAA+_ATPase"/>
</dbReference>
<dbReference type="EMBL" id="CP051774">
    <property type="protein sequence ID" value="QJE94410.1"/>
    <property type="molecule type" value="Genomic_DNA"/>
</dbReference>
<dbReference type="Proteomes" id="UP000501812">
    <property type="component" value="Chromosome"/>
</dbReference>
<dbReference type="Gene3D" id="3.40.50.300">
    <property type="entry name" value="P-loop containing nucleotide triphosphate hydrolases"/>
    <property type="match status" value="1"/>
</dbReference>
<dbReference type="SMART" id="SM00382">
    <property type="entry name" value="AAA"/>
    <property type="match status" value="1"/>
</dbReference>
<dbReference type="PROSITE" id="PS50893">
    <property type="entry name" value="ABC_TRANSPORTER_2"/>
    <property type="match status" value="1"/>
</dbReference>
<dbReference type="InterPro" id="IPR003439">
    <property type="entry name" value="ABC_transporter-like_ATP-bd"/>
</dbReference>
<sequence>MITIRNLRKRFRSHEALRGVNLDIPEGKVTAFLGPNGAGKTTTIKCALNFMERDEGDVSVMGCDARKLAKPEWQRIGYVSENRRLPEWLTVPKLMDYLRPMYGSRWDRDFEKTMIRDFQLPLKTRLSAMSRGQRMKAALLAALAYRPQLVVLDEPFSGLDPLVRDEFLSGLLEMTEAEGWTVWISSHDIEEVERFADRVAIIDDGRVDLQEEVDSLQGRFRNVELWFDGETALPDELPSCWLNAKTTGRTITFSDAGYDESSSRDLYPRIFPGCRRQEVDRMTLREVFVALARSYRSRTA</sequence>